<dbReference type="RefSeq" id="XP_005847707.1">
    <property type="nucleotide sequence ID" value="XM_005847645.1"/>
</dbReference>
<evidence type="ECO:0000313" key="1">
    <source>
        <dbReference type="EMBL" id="EFN55605.1"/>
    </source>
</evidence>
<dbReference type="InterPro" id="IPR001680">
    <property type="entry name" value="WD40_rpt"/>
</dbReference>
<gene>
    <name evidence="1" type="ORF">CHLNCDRAFT_52224</name>
</gene>
<sequence length="257" mass="26284">MALFFPLAFHLEFESNVLDVAVHPTRRLLASALDGGTLQLHVYDACDGSGGATLQLLPLHTLGGATQPACTATCFLGGIGGTSDSNGWVAAGGAAGGLSVWDVDTGAAVWSRNSAHSSRVKCAAPLGPQLLATGDSWGGLHVWDLRSRAAAAGVQLPADGAATDLCLVEGKDSLVAVSSSGTEGHLSTISLRQMSSPKVMGSCRHAAPIHSVATLHGGRTVLCGDDRGKWGLGRWGQLREGEVLFRAGEGCCRSAAC</sequence>
<dbReference type="SMART" id="SM00320">
    <property type="entry name" value="WD40"/>
    <property type="match status" value="4"/>
</dbReference>
<accession>E1ZF43</accession>
<dbReference type="KEGG" id="cvr:CHLNCDRAFT_52224"/>
<dbReference type="InParanoid" id="E1ZF43"/>
<dbReference type="InterPro" id="IPR015943">
    <property type="entry name" value="WD40/YVTN_repeat-like_dom_sf"/>
</dbReference>
<dbReference type="EMBL" id="GL433844">
    <property type="protein sequence ID" value="EFN55605.1"/>
    <property type="molecule type" value="Genomic_DNA"/>
</dbReference>
<dbReference type="AlphaFoldDB" id="E1ZF43"/>
<dbReference type="STRING" id="554065.E1ZF43"/>
<reference evidence="1 2" key="1">
    <citation type="journal article" date="2010" name="Plant Cell">
        <title>The Chlorella variabilis NC64A genome reveals adaptation to photosymbiosis, coevolution with viruses, and cryptic sex.</title>
        <authorList>
            <person name="Blanc G."/>
            <person name="Duncan G."/>
            <person name="Agarkova I."/>
            <person name="Borodovsky M."/>
            <person name="Gurnon J."/>
            <person name="Kuo A."/>
            <person name="Lindquist E."/>
            <person name="Lucas S."/>
            <person name="Pangilinan J."/>
            <person name="Polle J."/>
            <person name="Salamov A."/>
            <person name="Terry A."/>
            <person name="Yamada T."/>
            <person name="Dunigan D.D."/>
            <person name="Grigoriev I.V."/>
            <person name="Claverie J.M."/>
            <person name="Van Etten J.L."/>
        </authorList>
    </citation>
    <scope>NUCLEOTIDE SEQUENCE [LARGE SCALE GENOMIC DNA]</scope>
    <source>
        <strain evidence="1 2">NC64A</strain>
    </source>
</reference>
<proteinExistence type="predicted"/>
<organism evidence="2">
    <name type="scientific">Chlorella variabilis</name>
    <name type="common">Green alga</name>
    <dbReference type="NCBI Taxonomy" id="554065"/>
    <lineage>
        <taxon>Eukaryota</taxon>
        <taxon>Viridiplantae</taxon>
        <taxon>Chlorophyta</taxon>
        <taxon>core chlorophytes</taxon>
        <taxon>Trebouxiophyceae</taxon>
        <taxon>Chlorellales</taxon>
        <taxon>Chlorellaceae</taxon>
        <taxon>Chlorella clade</taxon>
        <taxon>Chlorella</taxon>
    </lineage>
</organism>
<dbReference type="InterPro" id="IPR036322">
    <property type="entry name" value="WD40_repeat_dom_sf"/>
</dbReference>
<dbReference type="SUPFAM" id="SSF50978">
    <property type="entry name" value="WD40 repeat-like"/>
    <property type="match status" value="1"/>
</dbReference>
<dbReference type="GeneID" id="17355171"/>
<dbReference type="OrthoDB" id="2288928at2759"/>
<name>E1ZF43_CHLVA</name>
<keyword evidence="2" id="KW-1185">Reference proteome</keyword>
<dbReference type="Proteomes" id="UP000008141">
    <property type="component" value="Unassembled WGS sequence"/>
</dbReference>
<dbReference type="Gene3D" id="2.130.10.10">
    <property type="entry name" value="YVTN repeat-like/Quinoprotein amine dehydrogenase"/>
    <property type="match status" value="1"/>
</dbReference>
<evidence type="ECO:0000313" key="2">
    <source>
        <dbReference type="Proteomes" id="UP000008141"/>
    </source>
</evidence>
<protein>
    <recommendedName>
        <fullName evidence="3">Anaphase-promoting complex subunit 4 WD40 domain-containing protein</fullName>
    </recommendedName>
</protein>
<evidence type="ECO:0008006" key="3">
    <source>
        <dbReference type="Google" id="ProtNLM"/>
    </source>
</evidence>